<dbReference type="Pfam" id="PF02470">
    <property type="entry name" value="MlaD"/>
    <property type="match status" value="1"/>
</dbReference>
<feature type="domain" description="Mce/MlaD" evidence="1">
    <location>
        <begin position="40"/>
        <end position="102"/>
    </location>
</feature>
<proteinExistence type="predicted"/>
<sequence length="319" mass="33717">METRANHLWVGAVTLLLLAALAAFIVWIARLGEGQQNDYDIFFQQSVSGLAKGSEVSFAGVPVGQVNEIELWDKDPEFVRVRVRVRDDVPILVGTTATIQGSFTGVSTILLDGARRGAPPITCDDGDGATACPEGVPAIPTKPGGLGELLSNAPLLLERLATLTERMTQVLSDDNQNEIAAILRNTNAMTASFAETAPHVNATLEDLQVTLTEAAEALDSFEKVMASTDKVINSEGQSLAKGLRATLESVNAASASLARTLDAAEPAAQQLSQTTIPAAEATLRDLEATSRALRKVTERLESQGAGAVLKGETLPDYKP</sequence>
<gene>
    <name evidence="2" type="ORF">VRS74_06980</name>
</gene>
<evidence type="ECO:0000259" key="1">
    <source>
        <dbReference type="Pfam" id="PF02470"/>
    </source>
</evidence>
<dbReference type="EMBL" id="JAZDQV010000005">
    <property type="protein sequence ID" value="MEE1877428.1"/>
    <property type="molecule type" value="Genomic_DNA"/>
</dbReference>
<evidence type="ECO:0000313" key="2">
    <source>
        <dbReference type="EMBL" id="MEE1877428.1"/>
    </source>
</evidence>
<dbReference type="PANTHER" id="PTHR36698">
    <property type="entry name" value="BLL5892 PROTEIN"/>
    <property type="match status" value="1"/>
</dbReference>
<comment type="caution">
    <text evidence="2">The sequence shown here is derived from an EMBL/GenBank/DDBJ whole genome shotgun (WGS) entry which is preliminary data.</text>
</comment>
<dbReference type="RefSeq" id="WP_354144529.1">
    <property type="nucleotide sequence ID" value="NZ_JAZDQV010000005.1"/>
</dbReference>
<dbReference type="PANTHER" id="PTHR36698:SF2">
    <property type="entry name" value="MCE_MLAD DOMAIN-CONTAINING PROTEIN"/>
    <property type="match status" value="1"/>
</dbReference>
<accession>A0ABU7GEA6</accession>
<name>A0ABU7GEA6_9SPHN</name>
<keyword evidence="3" id="KW-1185">Reference proteome</keyword>
<protein>
    <submittedName>
        <fullName evidence="2">MlaD family protein</fullName>
    </submittedName>
</protein>
<dbReference type="InterPro" id="IPR003399">
    <property type="entry name" value="Mce/MlaD"/>
</dbReference>
<dbReference type="Proteomes" id="UP001343492">
    <property type="component" value="Unassembled WGS sequence"/>
</dbReference>
<evidence type="ECO:0000313" key="3">
    <source>
        <dbReference type="Proteomes" id="UP001343492"/>
    </source>
</evidence>
<reference evidence="2 3" key="1">
    <citation type="submission" date="2024-01" db="EMBL/GenBank/DDBJ databases">
        <title>The genome sequence of Erythrobacteraceae sp. strain 1XM1-14.</title>
        <authorList>
            <person name="Liu Y."/>
        </authorList>
    </citation>
    <scope>NUCLEOTIDE SEQUENCE [LARGE SCALE GENOMIC DNA]</scope>
    <source>
        <strain evidence="2 3">1XM1-14</strain>
    </source>
</reference>
<organism evidence="2 3">
    <name type="scientific">Altererythrobacter litoralis</name>
    <dbReference type="NCBI Taxonomy" id="3113904"/>
    <lineage>
        <taxon>Bacteria</taxon>
        <taxon>Pseudomonadati</taxon>
        <taxon>Pseudomonadota</taxon>
        <taxon>Alphaproteobacteria</taxon>
        <taxon>Sphingomonadales</taxon>
        <taxon>Erythrobacteraceae</taxon>
        <taxon>Altererythrobacter</taxon>
    </lineage>
</organism>